<keyword evidence="3" id="KW-1185">Reference proteome</keyword>
<dbReference type="VEuPathDB" id="FungiDB:MAPG_10179"/>
<reference evidence="1" key="2">
    <citation type="submission" date="2010-05" db="EMBL/GenBank/DDBJ databases">
        <title>The Genome Sequence of Magnaporthe poae strain ATCC 64411.</title>
        <authorList>
            <consortium name="The Broad Institute Genome Sequencing Platform"/>
            <consortium name="Broad Institute Genome Sequencing Center for Infectious Disease"/>
            <person name="Ma L.-J."/>
            <person name="Dead R."/>
            <person name="Young S."/>
            <person name="Zeng Q."/>
            <person name="Koehrsen M."/>
            <person name="Alvarado L."/>
            <person name="Berlin A."/>
            <person name="Chapman S.B."/>
            <person name="Chen Z."/>
            <person name="Freedman E."/>
            <person name="Gellesch M."/>
            <person name="Goldberg J."/>
            <person name="Griggs A."/>
            <person name="Gujja S."/>
            <person name="Heilman E.R."/>
            <person name="Heiman D."/>
            <person name="Hepburn T."/>
            <person name="Howarth C."/>
            <person name="Jen D."/>
            <person name="Larson L."/>
            <person name="Mehta T."/>
            <person name="Neiman D."/>
            <person name="Pearson M."/>
            <person name="Roberts A."/>
            <person name="Saif S."/>
            <person name="Shea T."/>
            <person name="Shenoy N."/>
            <person name="Sisk P."/>
            <person name="Stolte C."/>
            <person name="Sykes S."/>
            <person name="Walk T."/>
            <person name="White J."/>
            <person name="Yandava C."/>
            <person name="Haas B."/>
            <person name="Nusbaum C."/>
            <person name="Birren B."/>
        </authorList>
    </citation>
    <scope>NUCLEOTIDE SEQUENCE</scope>
    <source>
        <strain evidence="1">ATCC 64411</strain>
    </source>
</reference>
<reference evidence="1" key="3">
    <citation type="submission" date="2011-03" db="EMBL/GenBank/DDBJ databases">
        <title>Annotation of Magnaporthe poae ATCC 64411.</title>
        <authorList>
            <person name="Ma L.-J."/>
            <person name="Dead R."/>
            <person name="Young S.K."/>
            <person name="Zeng Q."/>
            <person name="Gargeya S."/>
            <person name="Fitzgerald M."/>
            <person name="Haas B."/>
            <person name="Abouelleil A."/>
            <person name="Alvarado L."/>
            <person name="Arachchi H.M."/>
            <person name="Berlin A."/>
            <person name="Brown A."/>
            <person name="Chapman S.B."/>
            <person name="Chen Z."/>
            <person name="Dunbar C."/>
            <person name="Freedman E."/>
            <person name="Gearin G."/>
            <person name="Gellesch M."/>
            <person name="Goldberg J."/>
            <person name="Griggs A."/>
            <person name="Gujja S."/>
            <person name="Heiman D."/>
            <person name="Howarth C."/>
            <person name="Larson L."/>
            <person name="Lui A."/>
            <person name="MacDonald P.J.P."/>
            <person name="Mehta T."/>
            <person name="Montmayeur A."/>
            <person name="Murphy C."/>
            <person name="Neiman D."/>
            <person name="Pearson M."/>
            <person name="Priest M."/>
            <person name="Roberts A."/>
            <person name="Saif S."/>
            <person name="Shea T."/>
            <person name="Shenoy N."/>
            <person name="Sisk P."/>
            <person name="Stolte C."/>
            <person name="Sykes S."/>
            <person name="Yandava C."/>
            <person name="Wortman J."/>
            <person name="Nusbaum C."/>
            <person name="Birren B."/>
        </authorList>
    </citation>
    <scope>NUCLEOTIDE SEQUENCE</scope>
    <source>
        <strain evidence="1">ATCC 64411</strain>
    </source>
</reference>
<dbReference type="EMBL" id="GL876977">
    <property type="protein sequence ID" value="KLU91661.1"/>
    <property type="molecule type" value="Genomic_DNA"/>
</dbReference>
<dbReference type="EnsemblFungi" id="MAPG_10179T0">
    <property type="protein sequence ID" value="MAPG_10179T0"/>
    <property type="gene ID" value="MAPG_10179"/>
</dbReference>
<dbReference type="Proteomes" id="UP000011715">
    <property type="component" value="Unassembled WGS sequence"/>
</dbReference>
<proteinExistence type="predicted"/>
<dbReference type="STRING" id="644358.A0A0C4EBW7"/>
<dbReference type="AlphaFoldDB" id="A0A0C4EBW7"/>
<organism evidence="2 3">
    <name type="scientific">Magnaporthiopsis poae (strain ATCC 64411 / 73-15)</name>
    <name type="common">Kentucky bluegrass fungus</name>
    <name type="synonym">Magnaporthe poae</name>
    <dbReference type="NCBI Taxonomy" id="644358"/>
    <lineage>
        <taxon>Eukaryota</taxon>
        <taxon>Fungi</taxon>
        <taxon>Dikarya</taxon>
        <taxon>Ascomycota</taxon>
        <taxon>Pezizomycotina</taxon>
        <taxon>Sordariomycetes</taxon>
        <taxon>Sordariomycetidae</taxon>
        <taxon>Magnaporthales</taxon>
        <taxon>Magnaporthaceae</taxon>
        <taxon>Magnaporthiopsis</taxon>
    </lineage>
</organism>
<protein>
    <submittedName>
        <fullName evidence="1 2">Uncharacterized protein</fullName>
    </submittedName>
</protein>
<reference evidence="2" key="4">
    <citation type="journal article" date="2015" name="G3 (Bethesda)">
        <title>Genome sequences of three phytopathogenic species of the Magnaporthaceae family of fungi.</title>
        <authorList>
            <person name="Okagaki L.H."/>
            <person name="Nunes C.C."/>
            <person name="Sailsbery J."/>
            <person name="Clay B."/>
            <person name="Brown D."/>
            <person name="John T."/>
            <person name="Oh Y."/>
            <person name="Young N."/>
            <person name="Fitzgerald M."/>
            <person name="Haas B.J."/>
            <person name="Zeng Q."/>
            <person name="Young S."/>
            <person name="Adiconis X."/>
            <person name="Fan L."/>
            <person name="Levin J.Z."/>
            <person name="Mitchell T.K."/>
            <person name="Okubara P.A."/>
            <person name="Farman M.L."/>
            <person name="Kohn L.M."/>
            <person name="Birren B."/>
            <person name="Ma L.-J."/>
            <person name="Dean R.A."/>
        </authorList>
    </citation>
    <scope>NUCLEOTIDE SEQUENCE</scope>
    <source>
        <strain evidence="2">ATCC 64411 / 73-15</strain>
    </source>
</reference>
<sequence length="206" mass="22556">MSLHVWPSLHCLMLGESGHPPDVIDTATVYTGEASPYVCTLDITMGMKHGLLRIGELVPPDKMDEGMRSFVEYIADRERHVMSAYDGGQLAFNLLMGPGKTLFWCGHLGAYQGILEAMEPKPDVAVLAVAGRANLNGRPYDGSAADFITEKIKWLGEPGTVIWSLHDESAIKPFRVDTAAATEKVQRETSSRVKTLTHAVPTELFT</sequence>
<gene>
    <name evidence="1" type="ORF">MAPG_10179</name>
</gene>
<dbReference type="EMBL" id="ADBL01002619">
    <property type="status" value="NOT_ANNOTATED_CDS"/>
    <property type="molecule type" value="Genomic_DNA"/>
</dbReference>
<dbReference type="eggNOG" id="ENOG502QR1X">
    <property type="taxonomic scope" value="Eukaryota"/>
</dbReference>
<dbReference type="OrthoDB" id="4311043at2759"/>
<reference evidence="2" key="5">
    <citation type="submission" date="2015-06" db="UniProtKB">
        <authorList>
            <consortium name="EnsemblFungi"/>
        </authorList>
    </citation>
    <scope>IDENTIFICATION</scope>
    <source>
        <strain evidence="2">ATCC 64411</strain>
    </source>
</reference>
<evidence type="ECO:0000313" key="1">
    <source>
        <dbReference type="EMBL" id="KLU91661.1"/>
    </source>
</evidence>
<name>A0A0C4EBW7_MAGP6</name>
<accession>A0A0C4EBW7</accession>
<dbReference type="OMA" id="YEGIASC"/>
<evidence type="ECO:0000313" key="2">
    <source>
        <dbReference type="EnsemblFungi" id="MAPG_10179T0"/>
    </source>
</evidence>
<reference evidence="3" key="1">
    <citation type="submission" date="2010-05" db="EMBL/GenBank/DDBJ databases">
        <title>The genome sequence of Magnaporthe poae strain ATCC 64411.</title>
        <authorList>
            <person name="Ma L.-J."/>
            <person name="Dead R."/>
            <person name="Young S."/>
            <person name="Zeng Q."/>
            <person name="Koehrsen M."/>
            <person name="Alvarado L."/>
            <person name="Berlin A."/>
            <person name="Chapman S.B."/>
            <person name="Chen Z."/>
            <person name="Freedman E."/>
            <person name="Gellesch M."/>
            <person name="Goldberg J."/>
            <person name="Griggs A."/>
            <person name="Gujja S."/>
            <person name="Heilman E.R."/>
            <person name="Heiman D."/>
            <person name="Hepburn T."/>
            <person name="Howarth C."/>
            <person name="Jen D."/>
            <person name="Larson L."/>
            <person name="Mehta T."/>
            <person name="Neiman D."/>
            <person name="Pearson M."/>
            <person name="Roberts A."/>
            <person name="Saif S."/>
            <person name="Shea T."/>
            <person name="Shenoy N."/>
            <person name="Sisk P."/>
            <person name="Stolte C."/>
            <person name="Sykes S."/>
            <person name="Walk T."/>
            <person name="White J."/>
            <person name="Yandava C."/>
            <person name="Haas B."/>
            <person name="Nusbaum C."/>
            <person name="Birren B."/>
        </authorList>
    </citation>
    <scope>NUCLEOTIDE SEQUENCE [LARGE SCALE GENOMIC DNA]</scope>
    <source>
        <strain evidence="3">ATCC 64411 / 73-15</strain>
    </source>
</reference>
<evidence type="ECO:0000313" key="3">
    <source>
        <dbReference type="Proteomes" id="UP000011715"/>
    </source>
</evidence>